<keyword evidence="3" id="KW-1185">Reference proteome</keyword>
<proteinExistence type="predicted"/>
<evidence type="ECO:0000313" key="2">
    <source>
        <dbReference type="EMBL" id="KAA1427570.1"/>
    </source>
</evidence>
<dbReference type="PANTHER" id="PTHR36151:SF3">
    <property type="entry name" value="ER-BOUND OXYGENASE MPAB_MPAB'_RUBBER OXYGENASE CATALYTIC DOMAIN-CONTAINING PROTEIN"/>
    <property type="match status" value="1"/>
</dbReference>
<dbReference type="Pfam" id="PF09995">
    <property type="entry name" value="MPAB_Lcp_cat"/>
    <property type="match status" value="1"/>
</dbReference>
<dbReference type="Proteomes" id="UP000324351">
    <property type="component" value="Unassembled WGS sequence"/>
</dbReference>
<dbReference type="RefSeq" id="WP_149749934.1">
    <property type="nucleotide sequence ID" value="NZ_VUJW01000003.1"/>
</dbReference>
<dbReference type="GO" id="GO:0016491">
    <property type="term" value="F:oxidoreductase activity"/>
    <property type="evidence" value="ECO:0007669"/>
    <property type="project" value="InterPro"/>
</dbReference>
<feature type="domain" description="ER-bound oxygenase mpaB/mpaB'/Rubber oxygenase catalytic" evidence="1">
    <location>
        <begin position="14"/>
        <end position="249"/>
    </location>
</feature>
<sequence length="305" mass="33245">MSGYFDERSMVVRALRQRAVGLTYGQRALVVGALHPRLFVGTAQHTTHRVSPYTRLGLTARLFEAVFLGSMEEADRALAFAAKRHASVRGTMSVDGGRAHPAGSPYSAADPGLMWWTAAFALDSVEFMYDALVRRLRDPEREELFEGFVAWAGLFGMPESGAPSSYDEFRTTFDTWLASDEPHLVPEARIVGRHIAGVSGYGLPLRLVTSPALATVVQGSLPPVVRHHYGIPWGIREEAAWQATSRASRLAHSRVPLLARTPILRGRSAEFYKVVQRGEKALLARGGVSIPGVSDADPPYGPVPA</sequence>
<organism evidence="2 3">
    <name type="scientific">Nocardioides antri</name>
    <dbReference type="NCBI Taxonomy" id="2607659"/>
    <lineage>
        <taxon>Bacteria</taxon>
        <taxon>Bacillati</taxon>
        <taxon>Actinomycetota</taxon>
        <taxon>Actinomycetes</taxon>
        <taxon>Propionibacteriales</taxon>
        <taxon>Nocardioidaceae</taxon>
        <taxon>Nocardioides</taxon>
    </lineage>
</organism>
<evidence type="ECO:0000259" key="1">
    <source>
        <dbReference type="Pfam" id="PF09995"/>
    </source>
</evidence>
<dbReference type="InterPro" id="IPR018713">
    <property type="entry name" value="MPAB/Lcp_cat_dom"/>
</dbReference>
<comment type="caution">
    <text evidence="2">The sequence shown here is derived from an EMBL/GenBank/DDBJ whole genome shotgun (WGS) entry which is preliminary data.</text>
</comment>
<gene>
    <name evidence="2" type="ORF">F0U47_08920</name>
</gene>
<reference evidence="2 3" key="1">
    <citation type="submission" date="2019-09" db="EMBL/GenBank/DDBJ databases">
        <title>Nocardioides panacisoli sp. nov., isolated from the soil of a ginseng field.</title>
        <authorList>
            <person name="Cho C."/>
        </authorList>
    </citation>
    <scope>NUCLEOTIDE SEQUENCE [LARGE SCALE GENOMIC DNA]</scope>
    <source>
        <strain evidence="2 3">BN140041</strain>
    </source>
</reference>
<evidence type="ECO:0000313" key="3">
    <source>
        <dbReference type="Proteomes" id="UP000324351"/>
    </source>
</evidence>
<dbReference type="EMBL" id="VUJW01000003">
    <property type="protein sequence ID" value="KAA1427570.1"/>
    <property type="molecule type" value="Genomic_DNA"/>
</dbReference>
<dbReference type="AlphaFoldDB" id="A0A5B1M752"/>
<reference evidence="2 3" key="2">
    <citation type="submission" date="2019-09" db="EMBL/GenBank/DDBJ databases">
        <authorList>
            <person name="Jin C."/>
        </authorList>
    </citation>
    <scope>NUCLEOTIDE SEQUENCE [LARGE SCALE GENOMIC DNA]</scope>
    <source>
        <strain evidence="2 3">BN140041</strain>
    </source>
</reference>
<name>A0A5B1M752_9ACTN</name>
<dbReference type="PANTHER" id="PTHR36151">
    <property type="entry name" value="BLR2777 PROTEIN"/>
    <property type="match status" value="1"/>
</dbReference>
<accession>A0A5B1M752</accession>
<protein>
    <submittedName>
        <fullName evidence="2">DUF2236 domain-containing protein</fullName>
    </submittedName>
</protein>